<evidence type="ECO:0000313" key="1">
    <source>
        <dbReference type="EMBL" id="MPN31002.1"/>
    </source>
</evidence>
<name>A0A645GY79_9ZZZZ</name>
<gene>
    <name evidence="1" type="ORF">SDC9_178473</name>
</gene>
<dbReference type="EMBL" id="VSSQ01082342">
    <property type="protein sequence ID" value="MPN31002.1"/>
    <property type="molecule type" value="Genomic_DNA"/>
</dbReference>
<sequence>MPRSILPVKAIVDREKTAGKVAGFTTTNLRIALNRMEMGQKGTGTADAQQTVNECEHLPGSRCNERQRTLAGSCLGKPGGKLAARL</sequence>
<accession>A0A645GY79</accession>
<protein>
    <submittedName>
        <fullName evidence="1">Uncharacterized protein</fullName>
    </submittedName>
</protein>
<dbReference type="AlphaFoldDB" id="A0A645GY79"/>
<reference evidence="1" key="1">
    <citation type="submission" date="2019-08" db="EMBL/GenBank/DDBJ databases">
        <authorList>
            <person name="Kucharzyk K."/>
            <person name="Murdoch R.W."/>
            <person name="Higgins S."/>
            <person name="Loffler F."/>
        </authorList>
    </citation>
    <scope>NUCLEOTIDE SEQUENCE</scope>
</reference>
<organism evidence="1">
    <name type="scientific">bioreactor metagenome</name>
    <dbReference type="NCBI Taxonomy" id="1076179"/>
    <lineage>
        <taxon>unclassified sequences</taxon>
        <taxon>metagenomes</taxon>
        <taxon>ecological metagenomes</taxon>
    </lineage>
</organism>
<proteinExistence type="predicted"/>
<comment type="caution">
    <text evidence="1">The sequence shown here is derived from an EMBL/GenBank/DDBJ whole genome shotgun (WGS) entry which is preliminary data.</text>
</comment>